<dbReference type="UniPathway" id="UPA00148"/>
<sequence>MPARDALLLLGGTTEAAALARAVAERRGESLRVVYSLAGRAEARRPPPVEVRVGGFGGAAGLAAFLRGDGIGAVVDATHPFAATISRNARLACETTGLPRLILRRPEWIAQTGDRWLPVDSTAEAAARVRAVARRPFVTLGTADLAPFAGLPCVVRLIEPPPTPPLPGAAVVAGRGPFSQAEEIALFRAHGVDALVTKASGGAATEAKLAAARALGLPVVMIRRPPPEPGEAVATIAAALEWLDRTLAHPDNPQPKRP</sequence>
<dbReference type="GO" id="GO:0009236">
    <property type="term" value="P:cobalamin biosynthetic process"/>
    <property type="evidence" value="ECO:0007669"/>
    <property type="project" value="UniProtKB-UniPathway"/>
</dbReference>
<evidence type="ECO:0000313" key="5">
    <source>
        <dbReference type="Proteomes" id="UP000219621"/>
    </source>
</evidence>
<dbReference type="PROSITE" id="PS51014">
    <property type="entry name" value="COBK_CBIJ"/>
    <property type="match status" value="1"/>
</dbReference>
<dbReference type="GO" id="GO:0016994">
    <property type="term" value="F:precorrin-6A reductase activity"/>
    <property type="evidence" value="ECO:0007669"/>
    <property type="project" value="InterPro"/>
</dbReference>
<keyword evidence="5" id="KW-1185">Reference proteome</keyword>
<dbReference type="NCBIfam" id="NF005968">
    <property type="entry name" value="PRK08057.1-2"/>
    <property type="match status" value="1"/>
</dbReference>
<keyword evidence="3" id="KW-0560">Oxidoreductase</keyword>
<evidence type="ECO:0000313" key="4">
    <source>
        <dbReference type="EMBL" id="SOD99084.1"/>
    </source>
</evidence>
<reference evidence="4 5" key="1">
    <citation type="submission" date="2017-09" db="EMBL/GenBank/DDBJ databases">
        <authorList>
            <person name="Ehlers B."/>
            <person name="Leendertz F.H."/>
        </authorList>
    </citation>
    <scope>NUCLEOTIDE SEQUENCE [LARGE SCALE GENOMIC DNA]</scope>
    <source>
        <strain evidence="4 5">USBA 140</strain>
    </source>
</reference>
<name>A0A286GVP0_9PROT</name>
<dbReference type="Pfam" id="PF02571">
    <property type="entry name" value="CbiJ"/>
    <property type="match status" value="1"/>
</dbReference>
<dbReference type="EMBL" id="OCNJ01000008">
    <property type="protein sequence ID" value="SOD99084.1"/>
    <property type="molecule type" value="Genomic_DNA"/>
</dbReference>
<dbReference type="InterPro" id="IPR028082">
    <property type="entry name" value="Peripla_BP_I"/>
</dbReference>
<organism evidence="4 5">
    <name type="scientific">Caenispirillum bisanense</name>
    <dbReference type="NCBI Taxonomy" id="414052"/>
    <lineage>
        <taxon>Bacteria</taxon>
        <taxon>Pseudomonadati</taxon>
        <taxon>Pseudomonadota</taxon>
        <taxon>Alphaproteobacteria</taxon>
        <taxon>Rhodospirillales</taxon>
        <taxon>Novispirillaceae</taxon>
        <taxon>Caenispirillum</taxon>
    </lineage>
</organism>
<dbReference type="PANTHER" id="PTHR36925">
    <property type="entry name" value="COBALT-PRECORRIN-6A REDUCTASE"/>
    <property type="match status" value="1"/>
</dbReference>
<dbReference type="SUPFAM" id="SSF53822">
    <property type="entry name" value="Periplasmic binding protein-like I"/>
    <property type="match status" value="1"/>
</dbReference>
<evidence type="ECO:0000256" key="3">
    <source>
        <dbReference type="ARBA" id="ARBA00023002"/>
    </source>
</evidence>
<accession>A0A286GVP0</accession>
<proteinExistence type="predicted"/>
<comment type="pathway">
    <text evidence="1">Cofactor biosynthesis; adenosylcobalamin biosynthesis.</text>
</comment>
<gene>
    <name evidence="4" type="ORF">SAMN05421508_108213</name>
</gene>
<dbReference type="Proteomes" id="UP000219621">
    <property type="component" value="Unassembled WGS sequence"/>
</dbReference>
<dbReference type="InterPro" id="IPR003723">
    <property type="entry name" value="Precorrin-6x_reduct"/>
</dbReference>
<dbReference type="AlphaFoldDB" id="A0A286GVP0"/>
<dbReference type="RefSeq" id="WP_217992075.1">
    <property type="nucleotide sequence ID" value="NZ_OCNJ01000008.1"/>
</dbReference>
<dbReference type="PANTHER" id="PTHR36925:SF1">
    <property type="entry name" value="COBALT-PRECORRIN-6A REDUCTASE"/>
    <property type="match status" value="1"/>
</dbReference>
<evidence type="ECO:0000256" key="2">
    <source>
        <dbReference type="ARBA" id="ARBA00022573"/>
    </source>
</evidence>
<protein>
    <submittedName>
        <fullName evidence="4">Precorrin-6A reductase</fullName>
    </submittedName>
</protein>
<evidence type="ECO:0000256" key="1">
    <source>
        <dbReference type="ARBA" id="ARBA00004953"/>
    </source>
</evidence>
<keyword evidence="2" id="KW-0169">Cobalamin biosynthesis</keyword>
<dbReference type="Gene3D" id="3.40.50.2300">
    <property type="match status" value="1"/>
</dbReference>